<feature type="domain" description="NAD-dependent epimerase/dehydratase" evidence="1">
    <location>
        <begin position="6"/>
        <end position="208"/>
    </location>
</feature>
<comment type="caution">
    <text evidence="2">The sequence shown here is derived from an EMBL/GenBank/DDBJ whole genome shotgun (WGS) entry which is preliminary data.</text>
</comment>
<proteinExistence type="predicted"/>
<keyword evidence="3" id="KW-1185">Reference proteome</keyword>
<dbReference type="InterPro" id="IPR001509">
    <property type="entry name" value="Epimerase_deHydtase"/>
</dbReference>
<sequence length="308" mass="33246">MAKHVVVGAGPVGTATARLLAERGEQVVLVTRSGSGPEHPAITRVAADASSSDRLTALADGGVALYNCANPQYHRWPTDWPPIAHALITAAERSNVVLATVSNLYAYGPVTGPMTEDLPLAPLGPKGRVRAQMWRDALAAHDAGHIRATEIRGSDYVGNGVSGHLGDRVVPRLLRGRDVTVVKSADTTHTWTAIDDVARLLVTAAADERAWGRPWHVPSNPPRTQREAIDDLSRVAGLHPVKVKEYSPLLLRAIGVVNPVMRELPEVAYQFEQPFVLDSTAAQETFGLVPTPWEAVLADVINWYRSRA</sequence>
<dbReference type="InterPro" id="IPR036291">
    <property type="entry name" value="NAD(P)-bd_dom_sf"/>
</dbReference>
<dbReference type="RefSeq" id="WP_130101857.1">
    <property type="nucleotide sequence ID" value="NZ_SDWW01000011.1"/>
</dbReference>
<dbReference type="SUPFAM" id="SSF51735">
    <property type="entry name" value="NAD(P)-binding Rossmann-fold domains"/>
    <property type="match status" value="1"/>
</dbReference>
<name>A0A4Q5N6J2_9MICO</name>
<organism evidence="2 3">
    <name type="scientific">Pengzhenrongella frigida</name>
    <dbReference type="NCBI Taxonomy" id="1259133"/>
    <lineage>
        <taxon>Bacteria</taxon>
        <taxon>Bacillati</taxon>
        <taxon>Actinomycetota</taxon>
        <taxon>Actinomycetes</taxon>
        <taxon>Micrococcales</taxon>
        <taxon>Pengzhenrongella</taxon>
    </lineage>
</organism>
<dbReference type="OrthoDB" id="8205493at2"/>
<reference evidence="2 3" key="1">
    <citation type="submission" date="2019-01" db="EMBL/GenBank/DDBJ databases">
        <title>Novel species of Cellulomonas.</title>
        <authorList>
            <person name="Liu Q."/>
            <person name="Xin Y.-H."/>
        </authorList>
    </citation>
    <scope>NUCLEOTIDE SEQUENCE [LARGE SCALE GENOMIC DNA]</scope>
    <source>
        <strain evidence="2 3">HLT2-17</strain>
    </source>
</reference>
<dbReference type="Pfam" id="PF01370">
    <property type="entry name" value="Epimerase"/>
    <property type="match status" value="1"/>
</dbReference>
<gene>
    <name evidence="2" type="ORF">EUA98_06505</name>
</gene>
<accession>A0A4Q5N6J2</accession>
<evidence type="ECO:0000313" key="2">
    <source>
        <dbReference type="EMBL" id="RYV51881.1"/>
    </source>
</evidence>
<dbReference type="Proteomes" id="UP000293764">
    <property type="component" value="Unassembled WGS sequence"/>
</dbReference>
<evidence type="ECO:0000313" key="3">
    <source>
        <dbReference type="Proteomes" id="UP000293764"/>
    </source>
</evidence>
<evidence type="ECO:0000259" key="1">
    <source>
        <dbReference type="Pfam" id="PF01370"/>
    </source>
</evidence>
<dbReference type="Gene3D" id="3.40.50.720">
    <property type="entry name" value="NAD(P)-binding Rossmann-like Domain"/>
    <property type="match status" value="1"/>
</dbReference>
<protein>
    <submittedName>
        <fullName evidence="2">NAD-dependent epimerase/dehydratase family protein</fullName>
    </submittedName>
</protein>
<dbReference type="EMBL" id="SDWW01000011">
    <property type="protein sequence ID" value="RYV51881.1"/>
    <property type="molecule type" value="Genomic_DNA"/>
</dbReference>
<dbReference type="AlphaFoldDB" id="A0A4Q5N6J2"/>